<reference evidence="1" key="1">
    <citation type="submission" date="2018-05" db="EMBL/GenBank/DDBJ databases">
        <authorList>
            <person name="Lanie J.A."/>
            <person name="Ng W.-L."/>
            <person name="Kazmierczak K.M."/>
            <person name="Andrzejewski T.M."/>
            <person name="Davidsen T.M."/>
            <person name="Wayne K.J."/>
            <person name="Tettelin H."/>
            <person name="Glass J.I."/>
            <person name="Rusch D."/>
            <person name="Podicherti R."/>
            <person name="Tsui H.-C.T."/>
            <person name="Winkler M.E."/>
        </authorList>
    </citation>
    <scope>NUCLEOTIDE SEQUENCE</scope>
</reference>
<dbReference type="AlphaFoldDB" id="A0A381PLZ6"/>
<name>A0A381PLZ6_9ZZZZ</name>
<accession>A0A381PLZ6</accession>
<gene>
    <name evidence="1" type="ORF">METZ01_LOCUS20900</name>
</gene>
<sequence length="37" mass="3889">MQREMSISFAYSGPVRIPGAGSGEAEIRLIVRLPAGA</sequence>
<evidence type="ECO:0000313" key="1">
    <source>
        <dbReference type="EMBL" id="SUZ68046.1"/>
    </source>
</evidence>
<proteinExistence type="predicted"/>
<dbReference type="EMBL" id="UINC01001028">
    <property type="protein sequence ID" value="SUZ68046.1"/>
    <property type="molecule type" value="Genomic_DNA"/>
</dbReference>
<protein>
    <submittedName>
        <fullName evidence="1">Uncharacterized protein</fullName>
    </submittedName>
</protein>
<organism evidence="1">
    <name type="scientific">marine metagenome</name>
    <dbReference type="NCBI Taxonomy" id="408172"/>
    <lineage>
        <taxon>unclassified sequences</taxon>
        <taxon>metagenomes</taxon>
        <taxon>ecological metagenomes</taxon>
    </lineage>
</organism>